<dbReference type="PANTHER" id="PTHR43037">
    <property type="entry name" value="UNNAMED PRODUCT-RELATED"/>
    <property type="match status" value="1"/>
</dbReference>
<dbReference type="AlphaFoldDB" id="A0A9D1XMF1"/>
<name>A0A9D1XMF1_9FIRM</name>
<dbReference type="GO" id="GO:0016787">
    <property type="term" value="F:hydrolase activity"/>
    <property type="evidence" value="ECO:0007669"/>
    <property type="project" value="UniProtKB-KW"/>
</dbReference>
<dbReference type="InterPro" id="IPR050955">
    <property type="entry name" value="Plant_Biomass_Hydrol_Est"/>
</dbReference>
<proteinExistence type="predicted"/>
<evidence type="ECO:0000259" key="4">
    <source>
        <dbReference type="Pfam" id="PF02230"/>
    </source>
</evidence>
<evidence type="ECO:0000313" key="7">
    <source>
        <dbReference type="Proteomes" id="UP000886724"/>
    </source>
</evidence>
<reference evidence="6" key="1">
    <citation type="journal article" date="2021" name="PeerJ">
        <title>Extensive microbial diversity within the chicken gut microbiome revealed by metagenomics and culture.</title>
        <authorList>
            <person name="Gilroy R."/>
            <person name="Ravi A."/>
            <person name="Getino M."/>
            <person name="Pursley I."/>
            <person name="Horton D.L."/>
            <person name="Alikhan N.F."/>
            <person name="Baker D."/>
            <person name="Gharbi K."/>
            <person name="Hall N."/>
            <person name="Watson M."/>
            <person name="Adriaenssens E.M."/>
            <person name="Foster-Nyarko E."/>
            <person name="Jarju S."/>
            <person name="Secka A."/>
            <person name="Antonio M."/>
            <person name="Oren A."/>
            <person name="Chaudhuri R.R."/>
            <person name="La Ragione R."/>
            <person name="Hildebrand F."/>
            <person name="Pallen M.J."/>
        </authorList>
    </citation>
    <scope>NUCLEOTIDE SEQUENCE</scope>
    <source>
        <strain evidence="6">ChiGjej1B1-14440</strain>
    </source>
</reference>
<dbReference type="EMBL" id="DXET01000155">
    <property type="protein sequence ID" value="HIX81727.1"/>
    <property type="molecule type" value="Genomic_DNA"/>
</dbReference>
<evidence type="ECO:0000256" key="3">
    <source>
        <dbReference type="SAM" id="MobiDB-lite"/>
    </source>
</evidence>
<feature type="region of interest" description="Disordered" evidence="3">
    <location>
        <begin position="511"/>
        <end position="534"/>
    </location>
</feature>
<evidence type="ECO:0000313" key="6">
    <source>
        <dbReference type="EMBL" id="HIX81727.1"/>
    </source>
</evidence>
<evidence type="ECO:0000256" key="1">
    <source>
        <dbReference type="ARBA" id="ARBA00022729"/>
    </source>
</evidence>
<gene>
    <name evidence="6" type="ORF">H9980_07135</name>
</gene>
<dbReference type="InterPro" id="IPR041172">
    <property type="entry name" value="EstA_Ig-like_N"/>
</dbReference>
<dbReference type="Pfam" id="PF02230">
    <property type="entry name" value="Abhydrolase_2"/>
    <property type="match status" value="1"/>
</dbReference>
<evidence type="ECO:0000256" key="2">
    <source>
        <dbReference type="ARBA" id="ARBA00022801"/>
    </source>
</evidence>
<keyword evidence="1" id="KW-0732">Signal</keyword>
<organism evidence="6 7">
    <name type="scientific">Candidatus Erysipelatoclostridium merdavium</name>
    <dbReference type="NCBI Taxonomy" id="2838566"/>
    <lineage>
        <taxon>Bacteria</taxon>
        <taxon>Bacillati</taxon>
        <taxon>Bacillota</taxon>
        <taxon>Erysipelotrichia</taxon>
        <taxon>Erysipelotrichales</taxon>
        <taxon>Erysipelotrichales incertae sedis</taxon>
    </lineage>
</organism>
<dbReference type="SUPFAM" id="SSF53474">
    <property type="entry name" value="alpha/beta-Hydrolases"/>
    <property type="match status" value="2"/>
</dbReference>
<dbReference type="InterPro" id="IPR029058">
    <property type="entry name" value="AB_hydrolase_fold"/>
</dbReference>
<keyword evidence="2" id="KW-0378">Hydrolase</keyword>
<comment type="caution">
    <text evidence="6">The sequence shown here is derived from an EMBL/GenBank/DDBJ whole genome shotgun (WGS) entry which is preliminary data.</text>
</comment>
<evidence type="ECO:0000259" key="5">
    <source>
        <dbReference type="Pfam" id="PF18435"/>
    </source>
</evidence>
<dbReference type="Pfam" id="PF18435">
    <property type="entry name" value="EstA_Ig_like"/>
    <property type="match status" value="1"/>
</dbReference>
<sequence>MHAENDDTVSVDYSKTFESRLEAVGAEVHTSYFADVHDTSGRFDDEDGNPHQYSGHWSWVYFDNNECVDENNLNCWQWISQQTKLDNNVASGSQTAYIIGDDWGPAVSKTIVEFDKVIDSASLNASDFLVTEEKQATVDWGTGEVGIASAQRQVTKVYPSDANGNAVDGDSKYVTIEMYVDPNTGSPFIYNVNSGFNSWCETYRLLIRLNPGEVVTSGGEALTSVDVKADIDVAGDEKIVPQVDGIFDLNQKYTASDGTLYNYATYTPEKDDKQNALVIWLHGAGEGTNNGKNDSYIDLLGNEVTAFASEEFQSEFDGAYVLVPQAATMWMDGGNGVYQNGDLGSIYTESLMEFIKDYVANNPDVDPNRIIIGGCSNGGYMTMEMILTYPDYFAAAFPICEAFQDQYITDAQIEAIKDMPIWFTYAKNDTTVNPTLCAEPTIERLLAAGAQNIHVSAFDDVHDTTGRFVNADGTPYQYNGHWSWIYFDNNECIDGELTAWHWLGQQVKSASSVDTPTEVTKPSTGSGSTTTSTAVKTGDDLSLLGLGVLMALSATTYTVARKRYH</sequence>
<dbReference type="InterPro" id="IPR003140">
    <property type="entry name" value="PLipase/COase/thioEstase"/>
</dbReference>
<dbReference type="Proteomes" id="UP000886724">
    <property type="component" value="Unassembled WGS sequence"/>
</dbReference>
<dbReference type="Gene3D" id="3.40.50.1820">
    <property type="entry name" value="alpha/beta hydrolase"/>
    <property type="match status" value="2"/>
</dbReference>
<protein>
    <submittedName>
        <fullName evidence="6">Prolyl oligopeptidase family serine peptidase</fullName>
    </submittedName>
</protein>
<feature type="domain" description="Esterase Ig-like N-terminal" evidence="5">
    <location>
        <begin position="101"/>
        <end position="202"/>
    </location>
</feature>
<dbReference type="PANTHER" id="PTHR43037:SF5">
    <property type="entry name" value="FERULOYL ESTERASE"/>
    <property type="match status" value="1"/>
</dbReference>
<reference evidence="6" key="2">
    <citation type="submission" date="2021-04" db="EMBL/GenBank/DDBJ databases">
        <authorList>
            <person name="Gilroy R."/>
        </authorList>
    </citation>
    <scope>NUCLEOTIDE SEQUENCE</scope>
    <source>
        <strain evidence="6">ChiGjej1B1-14440</strain>
    </source>
</reference>
<feature type="domain" description="Phospholipase/carboxylesterase/thioesterase" evidence="4">
    <location>
        <begin position="269"/>
        <end position="467"/>
    </location>
</feature>
<feature type="compositionally biased region" description="Low complexity" evidence="3">
    <location>
        <begin position="523"/>
        <end position="533"/>
    </location>
</feature>
<dbReference type="Gene3D" id="2.60.40.2180">
    <property type="match status" value="1"/>
</dbReference>
<accession>A0A9D1XMF1</accession>
<feature type="compositionally biased region" description="Polar residues" evidence="3">
    <location>
        <begin position="511"/>
        <end position="522"/>
    </location>
</feature>